<dbReference type="AlphaFoldDB" id="J9GKQ6"/>
<feature type="region of interest" description="Disordered" evidence="1">
    <location>
        <begin position="69"/>
        <end position="96"/>
    </location>
</feature>
<gene>
    <name evidence="2" type="ORF">EVA_09193</name>
</gene>
<proteinExistence type="predicted"/>
<name>J9GKQ6_9ZZZZ</name>
<comment type="caution">
    <text evidence="2">The sequence shown here is derived from an EMBL/GenBank/DDBJ whole genome shotgun (WGS) entry which is preliminary data.</text>
</comment>
<organism evidence="2">
    <name type="scientific">gut metagenome</name>
    <dbReference type="NCBI Taxonomy" id="749906"/>
    <lineage>
        <taxon>unclassified sequences</taxon>
        <taxon>metagenomes</taxon>
        <taxon>organismal metagenomes</taxon>
    </lineage>
</organism>
<accession>J9GKQ6</accession>
<sequence>MLLPSVPNCPAPFGGSSAHSQRQMHVSVLLQPASAQADFGECCLADQQRFPAPFPGFSFFPSFPEHQPNPGSFAARTHVDGGTPAFCRPDRRPHQD</sequence>
<evidence type="ECO:0000256" key="1">
    <source>
        <dbReference type="SAM" id="MobiDB-lite"/>
    </source>
</evidence>
<evidence type="ECO:0000313" key="2">
    <source>
        <dbReference type="EMBL" id="EJX02698.1"/>
    </source>
</evidence>
<reference evidence="2" key="1">
    <citation type="journal article" date="2012" name="PLoS ONE">
        <title>Gene sets for utilization of primary and secondary nutrition supplies in the distal gut of endangered iberian lynx.</title>
        <authorList>
            <person name="Alcaide M."/>
            <person name="Messina E."/>
            <person name="Richter M."/>
            <person name="Bargiela R."/>
            <person name="Peplies J."/>
            <person name="Huws S.A."/>
            <person name="Newbold C.J."/>
            <person name="Golyshin P.N."/>
            <person name="Simon M.A."/>
            <person name="Lopez G."/>
            <person name="Yakimov M.M."/>
            <person name="Ferrer M."/>
        </authorList>
    </citation>
    <scope>NUCLEOTIDE SEQUENCE</scope>
</reference>
<dbReference type="EMBL" id="AMCI01002434">
    <property type="protein sequence ID" value="EJX02698.1"/>
    <property type="molecule type" value="Genomic_DNA"/>
</dbReference>
<protein>
    <submittedName>
        <fullName evidence="2">Uncharacterized protein</fullName>
    </submittedName>
</protein>